<feature type="domain" description="HTH tetR-type" evidence="3">
    <location>
        <begin position="15"/>
        <end position="75"/>
    </location>
</feature>
<dbReference type="PRINTS" id="PR00455">
    <property type="entry name" value="HTHTETR"/>
</dbReference>
<dbReference type="Pfam" id="PF00440">
    <property type="entry name" value="TetR_N"/>
    <property type="match status" value="1"/>
</dbReference>
<protein>
    <submittedName>
        <fullName evidence="4">TetR family transcriptional regulator</fullName>
    </submittedName>
</protein>
<sequence>MPDTPPPPPTPRRSDATRTAILDAARERFAADGYERATIRAIAKDANIDPSMVMRYYGNKEGLFAAAVAVDLKLPDLGTVPRSDVGRALVAHFLDMWEDNEVLTALLRVGVTNQAGAERMQGIFRDQLLPVAQQVCPDPEQVPTRAALCATQVLGLALTRYVLRFPPATALVRQEIVAWLAPTIQRYLTAPSP</sequence>
<feature type="DNA-binding region" description="H-T-H motif" evidence="2">
    <location>
        <begin position="38"/>
        <end position="57"/>
    </location>
</feature>
<dbReference type="InterPro" id="IPR050109">
    <property type="entry name" value="HTH-type_TetR-like_transc_reg"/>
</dbReference>
<evidence type="ECO:0000313" key="4">
    <source>
        <dbReference type="EMBL" id="GEC07284.1"/>
    </source>
</evidence>
<dbReference type="SUPFAM" id="SSF48498">
    <property type="entry name" value="Tetracyclin repressor-like, C-terminal domain"/>
    <property type="match status" value="1"/>
</dbReference>
<dbReference type="GO" id="GO:0003700">
    <property type="term" value="F:DNA-binding transcription factor activity"/>
    <property type="evidence" value="ECO:0007669"/>
    <property type="project" value="TreeGrafter"/>
</dbReference>
<evidence type="ECO:0000256" key="1">
    <source>
        <dbReference type="ARBA" id="ARBA00023125"/>
    </source>
</evidence>
<dbReference type="Proteomes" id="UP000317881">
    <property type="component" value="Unassembled WGS sequence"/>
</dbReference>
<reference evidence="4 5" key="1">
    <citation type="submission" date="2019-06" db="EMBL/GenBank/DDBJ databases">
        <title>Whole genome shotgun sequence of Streptomyces spinoverrucosus NBRC 14228.</title>
        <authorList>
            <person name="Hosoyama A."/>
            <person name="Uohara A."/>
            <person name="Ohji S."/>
            <person name="Ichikawa N."/>
        </authorList>
    </citation>
    <scope>NUCLEOTIDE SEQUENCE [LARGE SCALE GENOMIC DNA]</scope>
    <source>
        <strain evidence="4 5">NBRC 14228</strain>
    </source>
</reference>
<proteinExistence type="predicted"/>
<dbReference type="OrthoDB" id="3210235at2"/>
<name>A0A4Y3VK09_9ACTN</name>
<dbReference type="EMBL" id="BJND01000037">
    <property type="protein sequence ID" value="GEC07284.1"/>
    <property type="molecule type" value="Genomic_DNA"/>
</dbReference>
<dbReference type="AlphaFoldDB" id="A0A4Y3VK09"/>
<dbReference type="InterPro" id="IPR001647">
    <property type="entry name" value="HTH_TetR"/>
</dbReference>
<dbReference type="InterPro" id="IPR009057">
    <property type="entry name" value="Homeodomain-like_sf"/>
</dbReference>
<dbReference type="Pfam" id="PF17920">
    <property type="entry name" value="TetR_C_16"/>
    <property type="match status" value="1"/>
</dbReference>
<dbReference type="PANTHER" id="PTHR30055">
    <property type="entry name" value="HTH-TYPE TRANSCRIPTIONAL REGULATOR RUTR"/>
    <property type="match status" value="1"/>
</dbReference>
<gene>
    <name evidence="4" type="ORF">SSP24_49390</name>
</gene>
<dbReference type="RefSeq" id="WP_141311863.1">
    <property type="nucleotide sequence ID" value="NZ_BJND01000037.1"/>
</dbReference>
<dbReference type="GO" id="GO:0000976">
    <property type="term" value="F:transcription cis-regulatory region binding"/>
    <property type="evidence" value="ECO:0007669"/>
    <property type="project" value="TreeGrafter"/>
</dbReference>
<evidence type="ECO:0000259" key="3">
    <source>
        <dbReference type="PROSITE" id="PS50977"/>
    </source>
</evidence>
<accession>A0A4Y3VK09</accession>
<dbReference type="PANTHER" id="PTHR30055:SF235">
    <property type="entry name" value="TRANSCRIPTIONAL REGULATORY PROTEIN"/>
    <property type="match status" value="1"/>
</dbReference>
<dbReference type="InterPro" id="IPR036271">
    <property type="entry name" value="Tet_transcr_reg_TetR-rel_C_sf"/>
</dbReference>
<dbReference type="SUPFAM" id="SSF46689">
    <property type="entry name" value="Homeodomain-like"/>
    <property type="match status" value="1"/>
</dbReference>
<dbReference type="InterPro" id="IPR041678">
    <property type="entry name" value="TetR_C_16"/>
</dbReference>
<dbReference type="Gene3D" id="1.10.357.10">
    <property type="entry name" value="Tetracycline Repressor, domain 2"/>
    <property type="match status" value="1"/>
</dbReference>
<keyword evidence="5" id="KW-1185">Reference proteome</keyword>
<comment type="caution">
    <text evidence="4">The sequence shown here is derived from an EMBL/GenBank/DDBJ whole genome shotgun (WGS) entry which is preliminary data.</text>
</comment>
<keyword evidence="1 2" id="KW-0238">DNA-binding</keyword>
<dbReference type="PROSITE" id="PS50977">
    <property type="entry name" value="HTH_TETR_2"/>
    <property type="match status" value="1"/>
</dbReference>
<dbReference type="Gene3D" id="1.10.10.60">
    <property type="entry name" value="Homeodomain-like"/>
    <property type="match status" value="1"/>
</dbReference>
<evidence type="ECO:0000256" key="2">
    <source>
        <dbReference type="PROSITE-ProRule" id="PRU00335"/>
    </source>
</evidence>
<organism evidence="4 5">
    <name type="scientific">Streptomyces spinoverrucosus</name>
    <dbReference type="NCBI Taxonomy" id="284043"/>
    <lineage>
        <taxon>Bacteria</taxon>
        <taxon>Bacillati</taxon>
        <taxon>Actinomycetota</taxon>
        <taxon>Actinomycetes</taxon>
        <taxon>Kitasatosporales</taxon>
        <taxon>Streptomycetaceae</taxon>
        <taxon>Streptomyces</taxon>
    </lineage>
</organism>
<evidence type="ECO:0000313" key="5">
    <source>
        <dbReference type="Proteomes" id="UP000317881"/>
    </source>
</evidence>